<organism evidence="2 3">
    <name type="scientific">Pseudovibrio exalbescens</name>
    <dbReference type="NCBI Taxonomy" id="197461"/>
    <lineage>
        <taxon>Bacteria</taxon>
        <taxon>Pseudomonadati</taxon>
        <taxon>Pseudomonadota</taxon>
        <taxon>Alphaproteobacteria</taxon>
        <taxon>Hyphomicrobiales</taxon>
        <taxon>Stappiaceae</taxon>
        <taxon>Pseudovibrio</taxon>
    </lineage>
</organism>
<feature type="transmembrane region" description="Helical" evidence="1">
    <location>
        <begin position="74"/>
        <end position="91"/>
    </location>
</feature>
<evidence type="ECO:0000313" key="3">
    <source>
        <dbReference type="Proteomes" id="UP000185783"/>
    </source>
</evidence>
<dbReference type="EMBL" id="LVVZ01000019">
    <property type="protein sequence ID" value="OKL43567.1"/>
    <property type="molecule type" value="Genomic_DNA"/>
</dbReference>
<keyword evidence="3" id="KW-1185">Reference proteome</keyword>
<gene>
    <name evidence="2" type="ORF">A3843_13105</name>
</gene>
<sequence>MSDQNTKLQDSRDSGFPLINGAFWGTVILSGVAAVTVWEIWARFVTPLWVGGPLQAEALVQSVFGFNDFFTAEMIHLLTGIVVFPLVYLLVARPFLKVILPQLPWWVIGLGFGFGLWVFALYFMAHLVGGSPAFLDFIPLVWASLVGHALYGLVTAFVARFRGY</sequence>
<keyword evidence="1" id="KW-0472">Membrane</keyword>
<keyword evidence="1" id="KW-1133">Transmembrane helix</keyword>
<comment type="caution">
    <text evidence="2">The sequence shown here is derived from an EMBL/GenBank/DDBJ whole genome shotgun (WGS) entry which is preliminary data.</text>
</comment>
<dbReference type="Proteomes" id="UP000185783">
    <property type="component" value="Unassembled WGS sequence"/>
</dbReference>
<feature type="transmembrane region" description="Helical" evidence="1">
    <location>
        <begin position="103"/>
        <end position="125"/>
    </location>
</feature>
<evidence type="ECO:0000256" key="1">
    <source>
        <dbReference type="SAM" id="Phobius"/>
    </source>
</evidence>
<accession>A0A1U7JFS4</accession>
<reference evidence="2 3" key="1">
    <citation type="submission" date="2016-03" db="EMBL/GenBank/DDBJ databases">
        <title>Genome sequence of Nesiotobacter sp. nov., a moderately halophilic alphaproteobacterium isolated from the Yellow Sea, China.</title>
        <authorList>
            <person name="Zhang G."/>
            <person name="Zhang R."/>
        </authorList>
    </citation>
    <scope>NUCLEOTIDE SEQUENCE [LARGE SCALE GENOMIC DNA]</scope>
    <source>
        <strain evidence="2 3">WB1-6</strain>
    </source>
</reference>
<feature type="transmembrane region" description="Helical" evidence="1">
    <location>
        <begin position="137"/>
        <end position="159"/>
    </location>
</feature>
<proteinExistence type="predicted"/>
<keyword evidence="1" id="KW-0812">Transmembrane</keyword>
<feature type="transmembrane region" description="Helical" evidence="1">
    <location>
        <begin position="21"/>
        <end position="41"/>
    </location>
</feature>
<evidence type="ECO:0000313" key="2">
    <source>
        <dbReference type="EMBL" id="OKL43567.1"/>
    </source>
</evidence>
<dbReference type="AlphaFoldDB" id="A0A1U7JFS4"/>
<name>A0A1U7JFS4_9HYPH</name>
<protein>
    <submittedName>
        <fullName evidence="2">Uncharacterized protein</fullName>
    </submittedName>
</protein>
<dbReference type="RefSeq" id="WP_028480884.1">
    <property type="nucleotide sequence ID" value="NZ_LVVZ01000019.1"/>
</dbReference>